<dbReference type="EnsemblPlants" id="Kaladp0058s0151.1.v1.1">
    <property type="protein sequence ID" value="Kaladp0058s0151.1.v1.1"/>
    <property type="gene ID" value="Kaladp0058s0151.v1.1"/>
</dbReference>
<evidence type="ECO:0000313" key="3">
    <source>
        <dbReference type="EnsemblPlants" id="Kaladp0058s0151.1.v1.1"/>
    </source>
</evidence>
<evidence type="ECO:0000256" key="1">
    <source>
        <dbReference type="SAM" id="MobiDB-lite"/>
    </source>
</evidence>
<keyword evidence="4" id="KW-1185">Reference proteome</keyword>
<proteinExistence type="predicted"/>
<name>A0A7N1A0L2_KALFE</name>
<accession>A0A7N1A0L2</accession>
<feature type="region of interest" description="Disordered" evidence="1">
    <location>
        <begin position="1"/>
        <end position="88"/>
    </location>
</feature>
<dbReference type="Gramene" id="Kaladp0058s0151.1.v1.1">
    <property type="protein sequence ID" value="Kaladp0058s0151.1.v1.1"/>
    <property type="gene ID" value="Kaladp0058s0151.v1.1"/>
</dbReference>
<dbReference type="PANTHER" id="PTHR33625">
    <property type="entry name" value="OS08G0179900 PROTEIN"/>
    <property type="match status" value="1"/>
</dbReference>
<dbReference type="OMA" id="KWIFQNT"/>
<organism evidence="3 4">
    <name type="scientific">Kalanchoe fedtschenkoi</name>
    <name type="common">Lavender scallops</name>
    <name type="synonym">South American air plant</name>
    <dbReference type="NCBI Taxonomy" id="63787"/>
    <lineage>
        <taxon>Eukaryota</taxon>
        <taxon>Viridiplantae</taxon>
        <taxon>Streptophyta</taxon>
        <taxon>Embryophyta</taxon>
        <taxon>Tracheophyta</taxon>
        <taxon>Spermatophyta</taxon>
        <taxon>Magnoliopsida</taxon>
        <taxon>eudicotyledons</taxon>
        <taxon>Gunneridae</taxon>
        <taxon>Pentapetalae</taxon>
        <taxon>Saxifragales</taxon>
        <taxon>Crassulaceae</taxon>
        <taxon>Kalanchoe</taxon>
    </lineage>
</organism>
<evidence type="ECO:0000313" key="4">
    <source>
        <dbReference type="Proteomes" id="UP000594263"/>
    </source>
</evidence>
<protein>
    <submittedName>
        <fullName evidence="3">Uncharacterized protein</fullName>
    </submittedName>
</protein>
<evidence type="ECO:0000256" key="2">
    <source>
        <dbReference type="SAM" id="Phobius"/>
    </source>
</evidence>
<keyword evidence="2" id="KW-0812">Transmembrane</keyword>
<sequence>MRRSFGGGGRGGGGSSGNMLRTLARTASRTGSGGAIQDPFSSSLNKTVKTPTSPRKPMPPHLLSLSSPPPSAAANNNSPFLTSPTAHHNSRRDDFEWVCVDDALEDACGNGGFTDDFVLGPAPSRHEAQSAVTALQQVVETASFSQLVRDKYGTGTDTDVFGHVASPTRFDHRFASSLSESDWVEPSLQLCHTGALQSRGSGTVYDAFHLLQTEPSVQRMVISLSSDPAVWNAVLNNEVVQELRESVSKDDDSIIPSLETDAEGSGAAAAGILERLFNSTKAKAMEMVEMINQLVNDLFQPLEGNDKASTAASTDSSTNARFEEKLRYSLMLTVVVLLIVAVARGKRA</sequence>
<feature type="compositionally biased region" description="Polar residues" evidence="1">
    <location>
        <begin position="39"/>
        <end position="53"/>
    </location>
</feature>
<dbReference type="AlphaFoldDB" id="A0A7N1A0L2"/>
<feature type="compositionally biased region" description="Low complexity" evidence="1">
    <location>
        <begin position="61"/>
        <end position="79"/>
    </location>
</feature>
<dbReference type="PANTHER" id="PTHR33625:SF3">
    <property type="entry name" value="OS04G0550700 PROTEIN"/>
    <property type="match status" value="1"/>
</dbReference>
<dbReference type="Proteomes" id="UP000594263">
    <property type="component" value="Unplaced"/>
</dbReference>
<reference evidence="3" key="1">
    <citation type="submission" date="2021-01" db="UniProtKB">
        <authorList>
            <consortium name="EnsemblPlants"/>
        </authorList>
    </citation>
    <scope>IDENTIFICATION</scope>
</reference>
<keyword evidence="2" id="KW-1133">Transmembrane helix</keyword>
<feature type="transmembrane region" description="Helical" evidence="2">
    <location>
        <begin position="326"/>
        <end position="343"/>
    </location>
</feature>
<feature type="compositionally biased region" description="Gly residues" evidence="1">
    <location>
        <begin position="1"/>
        <end position="16"/>
    </location>
</feature>
<keyword evidence="2" id="KW-0472">Membrane</keyword>